<dbReference type="InterPro" id="IPR036691">
    <property type="entry name" value="Endo/exonu/phosph_ase_sf"/>
</dbReference>
<keyword evidence="2" id="KW-1185">Reference proteome</keyword>
<protein>
    <recommendedName>
        <fullName evidence="3">Endonuclease/exonuclease/phosphatase domain-containing protein</fullName>
    </recommendedName>
</protein>
<dbReference type="PANTHER" id="PTHR33710:SF71">
    <property type="entry name" value="ENDONUCLEASE_EXONUCLEASE_PHOSPHATASE DOMAIN-CONTAINING PROTEIN"/>
    <property type="match status" value="1"/>
</dbReference>
<organism evidence="1 2">
    <name type="scientific">Platanthera zijinensis</name>
    <dbReference type="NCBI Taxonomy" id="2320716"/>
    <lineage>
        <taxon>Eukaryota</taxon>
        <taxon>Viridiplantae</taxon>
        <taxon>Streptophyta</taxon>
        <taxon>Embryophyta</taxon>
        <taxon>Tracheophyta</taxon>
        <taxon>Spermatophyta</taxon>
        <taxon>Magnoliopsida</taxon>
        <taxon>Liliopsida</taxon>
        <taxon>Asparagales</taxon>
        <taxon>Orchidaceae</taxon>
        <taxon>Orchidoideae</taxon>
        <taxon>Orchideae</taxon>
        <taxon>Orchidinae</taxon>
        <taxon>Platanthera</taxon>
    </lineage>
</organism>
<evidence type="ECO:0000313" key="1">
    <source>
        <dbReference type="EMBL" id="KAK8935310.1"/>
    </source>
</evidence>
<dbReference type="Proteomes" id="UP001418222">
    <property type="component" value="Unassembled WGS sequence"/>
</dbReference>
<proteinExistence type="predicted"/>
<reference evidence="1 2" key="1">
    <citation type="journal article" date="2022" name="Nat. Plants">
        <title>Genomes of leafy and leafless Platanthera orchids illuminate the evolution of mycoheterotrophy.</title>
        <authorList>
            <person name="Li M.H."/>
            <person name="Liu K.W."/>
            <person name="Li Z."/>
            <person name="Lu H.C."/>
            <person name="Ye Q.L."/>
            <person name="Zhang D."/>
            <person name="Wang J.Y."/>
            <person name="Li Y.F."/>
            <person name="Zhong Z.M."/>
            <person name="Liu X."/>
            <person name="Yu X."/>
            <person name="Liu D.K."/>
            <person name="Tu X.D."/>
            <person name="Liu B."/>
            <person name="Hao Y."/>
            <person name="Liao X.Y."/>
            <person name="Jiang Y.T."/>
            <person name="Sun W.H."/>
            <person name="Chen J."/>
            <person name="Chen Y.Q."/>
            <person name="Ai Y."/>
            <person name="Zhai J.W."/>
            <person name="Wu S.S."/>
            <person name="Zhou Z."/>
            <person name="Hsiao Y.Y."/>
            <person name="Wu W.L."/>
            <person name="Chen Y.Y."/>
            <person name="Lin Y.F."/>
            <person name="Hsu J.L."/>
            <person name="Li C.Y."/>
            <person name="Wang Z.W."/>
            <person name="Zhao X."/>
            <person name="Zhong W.Y."/>
            <person name="Ma X.K."/>
            <person name="Ma L."/>
            <person name="Huang J."/>
            <person name="Chen G.Z."/>
            <person name="Huang M.Z."/>
            <person name="Huang L."/>
            <person name="Peng D.H."/>
            <person name="Luo Y.B."/>
            <person name="Zou S.Q."/>
            <person name="Chen S.P."/>
            <person name="Lan S."/>
            <person name="Tsai W.C."/>
            <person name="Van de Peer Y."/>
            <person name="Liu Z.J."/>
        </authorList>
    </citation>
    <scope>NUCLEOTIDE SEQUENCE [LARGE SCALE GENOMIC DNA]</scope>
    <source>
        <strain evidence="1">Lor287</strain>
    </source>
</reference>
<dbReference type="EMBL" id="JBBWWQ010000011">
    <property type="protein sequence ID" value="KAK8935310.1"/>
    <property type="molecule type" value="Genomic_DNA"/>
</dbReference>
<name>A0AAP0G329_9ASPA</name>
<evidence type="ECO:0000313" key="2">
    <source>
        <dbReference type="Proteomes" id="UP001418222"/>
    </source>
</evidence>
<evidence type="ECO:0008006" key="3">
    <source>
        <dbReference type="Google" id="ProtNLM"/>
    </source>
</evidence>
<dbReference type="SUPFAM" id="SSF56219">
    <property type="entry name" value="DNase I-like"/>
    <property type="match status" value="1"/>
</dbReference>
<gene>
    <name evidence="1" type="ORF">KSP39_PZI013983</name>
</gene>
<dbReference type="AlphaFoldDB" id="A0AAP0G329"/>
<comment type="caution">
    <text evidence="1">The sequence shown here is derived from an EMBL/GenBank/DDBJ whole genome shotgun (WGS) entry which is preliminary data.</text>
</comment>
<dbReference type="PANTHER" id="PTHR33710">
    <property type="entry name" value="BNAC02G09200D PROTEIN"/>
    <property type="match status" value="1"/>
</dbReference>
<accession>A0AAP0G329</accession>
<sequence length="243" mass="27836">MDEAFLTADLKEVGFAGPRFTWCNNQPGIHRILIQLDRTLYNSEGRELIPLVRVRHLNCIDSDHCPIFLSLVRLSPPQQKQWIKFEDTWLTYPSVRGIVHKQWCGADSGTPSDVLKWCCLRTIRALSFWSRNKITGLERSKNQLEAEVVDLQAREGEAADWTEDPTAILVGKVKELSAMLSHLNTWWKHRAKVHWVQQGDANTAYFHAMASSHRRTNHISHVAVSDMVVSEDPDEVSLIPQFL</sequence>